<dbReference type="InterPro" id="IPR036770">
    <property type="entry name" value="Ankyrin_rpt-contain_sf"/>
</dbReference>
<sequence length="2180" mass="245291">MDPLSIAGSVSGLVALGELILRRLYRYACHVKNAEKEATELRDEVIALNGVLSSLRVIAQEIQEDQSVSYAINLDYVNSCHATLLELLQKLDTIGLCHKDPNKVRHLTRKIMWPMKTTKFQDFIETIRRHRNNLSFALSADSMTALLKCLGNQERAMEALKAIDRRLRHQHEAETRIKLDENTERILGFFLSVNPQSTLQKNNQLRHHLTGFWLIENDEYIRWLGENGRILWLHGIAGAGKSVLSGLIIQHCLERADANPRQGVAFFFCSYGDEKSQTVVNILAALASQLGRQNEESFEILRSLYTELHPKSRLKRDPEAEELAGAIRNMAVTFDDVRLVVDGLDECSDEAGEAAHILHAIASEHVSISVVILSRDEPHIRQELPQASCHCLAIEAQTKDLDLYVRGEIERRIERKPRLLRDYELKEEMIRKLVSESQGMFGWVSCQLHYLCELSSDTARRKALNDLPQNLTDTYGRVLMRIKKHDIPLARAAFQWIAYESSELNVYEICDIVSSMTGDDTGRYNVEDILDLCGSLVRRRGRFLELAHFTVLEFFEAIKPEDTRLAVFRLHVDCKLSLAKSCVQYLCSPAFSIPPPADKYTLEAVDEEHPFRMYATVFIRRYTYDWLYDPELIEILKKLFEPRKTFNLVNFMLTLLWEATREFEDARAQVCSPEFRPLHAAALLQLSPICEWLLEQGCDVNLESPLGTPLVCNIFAYYRVKDYDQSGSGGYQHPASDIRHEMAHLYFETTYSTAKVLLKAGAICNVRGSRHMEERSEFRVSLSRDASVGYVALQGPIHSSSPIAALLEHGLVLEQDAVGILSDSHPNTIASFLSLLGPLETTAIAPDIHEQLLRLAKPKERARVSDLDVTPNMTQEFFEDVMDQILEFDDLGLLRYLANQPEFESYLDQYMEERLSRSDRKTADRHDLLCLIPHKKAWKTLEALLDMEFNLDLTDFSGAWVLRDCVNNGCEKENLLRRLMTQNAIGPLSCGGQTMCHFLAAEGKSRILELMLEMYGKELPGLCAEYESLQPVTMAIHARSSDCALLLLGSMPPGSIRLNDWKNLHSAVAYGLEDVLDRLIELGVDPRALDSKKRSALYAVTRYTSKAIIDTLLRQGLDPDHRDSLGMTAILHYLTNREESPPDWNDFVVWQNKGVTLDVVKAIMTSKSVSLTAGPKDTVWHHFCVRRLPQVLSELSPFSPENEIELGIGEFLLTDSTCAIYERRSNTSGISLLIKTCLDSWSVHSYEAARQSRHISSLLQAVIANIDVTIPFVQDSQAIRLLIWSVEQGDTKLLTVLLESGVDINGLSRYYNERSAIDISCLSQVKPEIFRLLLSKLDVKHLSAPNSTSSPWFHQFCVHPDRNQQYTRPPARKYESPTEVDIVIDKLRATLEAGANPDATSNNIRRSRAIHVAASSGFLEAIIMLDRFGANLGLLDGLGWGIVSHAICSRNANLLSYVHEKFPSSELWNVKHSLFAILDGSKQQREYLDCCALHVAAIVGSRPMLQELEYVGFSKDLNVKSKDGLTPLHFAAASGESAALRWLIDRSVDLNATFDPRNRTALHITMEMGLVGSSLALIQAGANFNPDLGGVTPEMLIHPTQAGSFQANLIGCDAILPDQVKHNLQSRYRLQPSRSLFHCIVTGNTKQGTPSLSGYGLHEFDRPLRECGGCLPITLALAHQRYAMVDELLQKSVSTGGSTCPKLPARARGLNTTVNLAISDPNNNSRLHLILKRHSEHGTHWLLWGIQPLHVAAAFNPSSIDTLIKCVGALQYTDRNNPLLALSVKDPVGHVLNKNIYIDRTTSAPWAAGGGTPLHIAAWNRQPNAVEKLLGYGADPNSKDPRGRTPLHNAVISGCAASIRILLQHGAMRRPLDVSLQSPLMLSCTVANADAWFLLAEPRIDASMSDLFGKTALHLSALQDNLNVFVNLVQCGWNMHKKDVHGHSPIFYALLKPQFATWIYADMCKRRETFSASECFELLKSFRCEREIRRFCRRFPEETQRCLRTSCDQQYGTRLFQMAGAAGDMNRVKALLRMVADDKLLYLRYMDISLRSACAADQANTVSQLARKIVWPTDFIEEGDPIMNMPMPETARDNPQIVNWFTARQHTEQLRLTQGNTTQIPDATAIKHWSGVTTLRVHLTGSIRRPIGWSLYQYTCYCRSWGSGYWLLLLNSGNTTYIIE</sequence>
<dbReference type="Gene3D" id="3.40.50.300">
    <property type="entry name" value="P-loop containing nucleotide triphosphate hydrolases"/>
    <property type="match status" value="1"/>
</dbReference>
<dbReference type="PROSITE" id="PS50297">
    <property type="entry name" value="ANK_REP_REGION"/>
    <property type="match status" value="3"/>
</dbReference>
<evidence type="ECO:0000313" key="5">
    <source>
        <dbReference type="Proteomes" id="UP000293823"/>
    </source>
</evidence>
<dbReference type="Pfam" id="PF24883">
    <property type="entry name" value="NPHP3_N"/>
    <property type="match status" value="1"/>
</dbReference>
<evidence type="ECO:0000313" key="4">
    <source>
        <dbReference type="EMBL" id="RYO31833.1"/>
    </source>
</evidence>
<keyword evidence="5" id="KW-1185">Reference proteome</keyword>
<dbReference type="Proteomes" id="UP000293823">
    <property type="component" value="Unassembled WGS sequence"/>
</dbReference>
<dbReference type="OrthoDB" id="3944243at2759"/>
<feature type="repeat" description="ANK" evidence="2">
    <location>
        <begin position="1842"/>
        <end position="1867"/>
    </location>
</feature>
<organism evidence="4 5">
    <name type="scientific">Alternaria arborescens</name>
    <dbReference type="NCBI Taxonomy" id="156630"/>
    <lineage>
        <taxon>Eukaryota</taxon>
        <taxon>Fungi</taxon>
        <taxon>Dikarya</taxon>
        <taxon>Ascomycota</taxon>
        <taxon>Pezizomycotina</taxon>
        <taxon>Dothideomycetes</taxon>
        <taxon>Pleosporomycetidae</taxon>
        <taxon>Pleosporales</taxon>
        <taxon>Pleosporineae</taxon>
        <taxon>Pleosporaceae</taxon>
        <taxon>Alternaria</taxon>
        <taxon>Alternaria sect. Alternaria</taxon>
    </lineage>
</organism>
<reference evidence="5" key="1">
    <citation type="journal article" date="2019" name="bioRxiv">
        <title>Genomics, evolutionary history and diagnostics of the Alternaria alternata species group including apple and Asian pear pathotypes.</title>
        <authorList>
            <person name="Armitage A.D."/>
            <person name="Cockerton H.M."/>
            <person name="Sreenivasaprasad S."/>
            <person name="Woodhall J.W."/>
            <person name="Lane C.R."/>
            <person name="Harrison R.J."/>
            <person name="Clarkson J.P."/>
        </authorList>
    </citation>
    <scope>NUCLEOTIDE SEQUENCE [LARGE SCALE GENOMIC DNA]</scope>
    <source>
        <strain evidence="5">RGR 97.0016</strain>
    </source>
</reference>
<gene>
    <name evidence="4" type="ORF">AA0113_g11817</name>
</gene>
<dbReference type="PANTHER" id="PTHR10039">
    <property type="entry name" value="AMELOGENIN"/>
    <property type="match status" value="1"/>
</dbReference>
<dbReference type="PROSITE" id="PS50088">
    <property type="entry name" value="ANK_REPEAT"/>
    <property type="match status" value="5"/>
</dbReference>
<feature type="repeat" description="ANK" evidence="2">
    <location>
        <begin position="1059"/>
        <end position="1091"/>
    </location>
</feature>
<comment type="caution">
    <text evidence="4">The sequence shown here is derived from an EMBL/GenBank/DDBJ whole genome shotgun (WGS) entry which is preliminary data.</text>
</comment>
<keyword evidence="2" id="KW-0040">ANK repeat</keyword>
<feature type="repeat" description="ANK" evidence="2">
    <location>
        <begin position="1908"/>
        <end position="1940"/>
    </location>
</feature>
<dbReference type="PRINTS" id="PR01415">
    <property type="entry name" value="ANKYRIN"/>
</dbReference>
<dbReference type="PANTHER" id="PTHR10039:SF15">
    <property type="entry name" value="NACHT DOMAIN-CONTAINING PROTEIN"/>
    <property type="match status" value="1"/>
</dbReference>
<dbReference type="InterPro" id="IPR002110">
    <property type="entry name" value="Ankyrin_rpt"/>
</dbReference>
<proteinExistence type="predicted"/>
<dbReference type="Gene3D" id="1.25.40.20">
    <property type="entry name" value="Ankyrin repeat-containing domain"/>
    <property type="match status" value="4"/>
</dbReference>
<accession>A0A4Q4Q1R7</accession>
<feature type="repeat" description="ANK" evidence="2">
    <location>
        <begin position="1523"/>
        <end position="1555"/>
    </location>
</feature>
<dbReference type="SMART" id="SM00248">
    <property type="entry name" value="ANK"/>
    <property type="match status" value="14"/>
</dbReference>
<feature type="repeat" description="ANK" evidence="2">
    <location>
        <begin position="1809"/>
        <end position="1841"/>
    </location>
</feature>
<name>A0A4Q4Q1R7_9PLEO</name>
<dbReference type="EMBL" id="PEJP01000077">
    <property type="protein sequence ID" value="RYO31833.1"/>
    <property type="molecule type" value="Genomic_DNA"/>
</dbReference>
<evidence type="ECO:0000259" key="3">
    <source>
        <dbReference type="Pfam" id="PF24883"/>
    </source>
</evidence>
<dbReference type="InterPro" id="IPR027417">
    <property type="entry name" value="P-loop_NTPase"/>
</dbReference>
<protein>
    <recommendedName>
        <fullName evidence="3">Nephrocystin 3-like N-terminal domain-containing protein</fullName>
    </recommendedName>
</protein>
<dbReference type="Pfam" id="PF12796">
    <property type="entry name" value="Ank_2"/>
    <property type="match status" value="2"/>
</dbReference>
<dbReference type="InterPro" id="IPR056884">
    <property type="entry name" value="NPHP3-like_N"/>
</dbReference>
<evidence type="ECO:0000256" key="1">
    <source>
        <dbReference type="ARBA" id="ARBA00022737"/>
    </source>
</evidence>
<keyword evidence="1" id="KW-0677">Repeat</keyword>
<evidence type="ECO:0000256" key="2">
    <source>
        <dbReference type="PROSITE-ProRule" id="PRU00023"/>
    </source>
</evidence>
<dbReference type="SUPFAM" id="SSF48403">
    <property type="entry name" value="Ankyrin repeat"/>
    <property type="match status" value="3"/>
</dbReference>
<dbReference type="SUPFAM" id="SSF52540">
    <property type="entry name" value="P-loop containing nucleoside triphosphate hydrolases"/>
    <property type="match status" value="1"/>
</dbReference>
<feature type="domain" description="Nephrocystin 3-like N-terminal" evidence="3">
    <location>
        <begin position="210"/>
        <end position="375"/>
    </location>
</feature>